<evidence type="ECO:0000313" key="3">
    <source>
        <dbReference type="EMBL" id="MBB2891263.1"/>
    </source>
</evidence>
<dbReference type="AlphaFoldDB" id="A0A839N5E8"/>
<gene>
    <name evidence="3" type="ORF">FHU39_001247</name>
</gene>
<dbReference type="PANTHER" id="PTHR11839:SF31">
    <property type="entry name" value="ADP-RIBOSE PYROPHOSPHATASE"/>
    <property type="match status" value="1"/>
</dbReference>
<dbReference type="RefSeq" id="WP_183319555.1">
    <property type="nucleotide sequence ID" value="NZ_JACHVQ010000001.1"/>
</dbReference>
<sequence>MSSGHDRLSTPLTDRVEPQEVTSSELVYHGRVWDVMSERVHLGAGGEVTRDFVRHTGAVAVVALRGDPGAEELLFIQQYRHPVGTFDWEVPAGLLDKPGEDPRDAAARELREEADLDARTWHVLVDLFTSPGALSENLRVFLARDVHPAVAEGFVREGEELGMPTGWVSLPAAIEAIMAGRVHNGIAVSAVLATEIARQGDWAALRPADAPWPAHPAYR</sequence>
<dbReference type="PANTHER" id="PTHR11839">
    <property type="entry name" value="UDP/ADP-SUGAR PYROPHOSPHATASE"/>
    <property type="match status" value="1"/>
</dbReference>
<dbReference type="InterPro" id="IPR000086">
    <property type="entry name" value="NUDIX_hydrolase_dom"/>
</dbReference>
<dbReference type="GO" id="GO:0047631">
    <property type="term" value="F:ADP-ribose diphosphatase activity"/>
    <property type="evidence" value="ECO:0007669"/>
    <property type="project" value="UniProtKB-EC"/>
</dbReference>
<dbReference type="EC" id="3.6.1.13" evidence="3"/>
<dbReference type="PROSITE" id="PS51462">
    <property type="entry name" value="NUDIX"/>
    <property type="match status" value="1"/>
</dbReference>
<dbReference type="EMBL" id="JACHVQ010000001">
    <property type="protein sequence ID" value="MBB2891263.1"/>
    <property type="molecule type" value="Genomic_DNA"/>
</dbReference>
<dbReference type="CDD" id="cd24158">
    <property type="entry name" value="NUDIX_ADPRase_Rv1700"/>
    <property type="match status" value="1"/>
</dbReference>
<evidence type="ECO:0000313" key="4">
    <source>
        <dbReference type="Proteomes" id="UP000559182"/>
    </source>
</evidence>
<comment type="caution">
    <text evidence="3">The sequence shown here is derived from an EMBL/GenBank/DDBJ whole genome shotgun (WGS) entry which is preliminary data.</text>
</comment>
<accession>A0A839N5E8</accession>
<protein>
    <submittedName>
        <fullName evidence="3">ADP-ribose pyrophosphatase</fullName>
        <ecNumber evidence="3">3.6.1.13</ecNumber>
    </submittedName>
</protein>
<organism evidence="3 4">
    <name type="scientific">Flexivirga oryzae</name>
    <dbReference type="NCBI Taxonomy" id="1794944"/>
    <lineage>
        <taxon>Bacteria</taxon>
        <taxon>Bacillati</taxon>
        <taxon>Actinomycetota</taxon>
        <taxon>Actinomycetes</taxon>
        <taxon>Micrococcales</taxon>
        <taxon>Dermacoccaceae</taxon>
        <taxon>Flexivirga</taxon>
    </lineage>
</organism>
<dbReference type="InterPro" id="IPR015797">
    <property type="entry name" value="NUDIX_hydrolase-like_dom_sf"/>
</dbReference>
<keyword evidence="1 3" id="KW-0378">Hydrolase</keyword>
<dbReference type="Pfam" id="PF00293">
    <property type="entry name" value="NUDIX"/>
    <property type="match status" value="1"/>
</dbReference>
<dbReference type="Gene3D" id="3.90.79.10">
    <property type="entry name" value="Nucleoside Triphosphate Pyrophosphohydrolase"/>
    <property type="match status" value="1"/>
</dbReference>
<proteinExistence type="predicted"/>
<evidence type="ECO:0000259" key="2">
    <source>
        <dbReference type="PROSITE" id="PS51462"/>
    </source>
</evidence>
<keyword evidence="4" id="KW-1185">Reference proteome</keyword>
<reference evidence="3 4" key="1">
    <citation type="submission" date="2020-08" db="EMBL/GenBank/DDBJ databases">
        <title>Sequencing the genomes of 1000 actinobacteria strains.</title>
        <authorList>
            <person name="Klenk H.-P."/>
        </authorList>
    </citation>
    <scope>NUCLEOTIDE SEQUENCE [LARGE SCALE GENOMIC DNA]</scope>
    <source>
        <strain evidence="3 4">DSM 105369</strain>
    </source>
</reference>
<dbReference type="SUPFAM" id="SSF55811">
    <property type="entry name" value="Nudix"/>
    <property type="match status" value="1"/>
</dbReference>
<dbReference type="Proteomes" id="UP000559182">
    <property type="component" value="Unassembled WGS sequence"/>
</dbReference>
<name>A0A839N5E8_9MICO</name>
<dbReference type="GO" id="GO:0005829">
    <property type="term" value="C:cytosol"/>
    <property type="evidence" value="ECO:0007669"/>
    <property type="project" value="TreeGrafter"/>
</dbReference>
<dbReference type="GO" id="GO:0006753">
    <property type="term" value="P:nucleoside phosphate metabolic process"/>
    <property type="evidence" value="ECO:0007669"/>
    <property type="project" value="TreeGrafter"/>
</dbReference>
<feature type="domain" description="Nudix hydrolase" evidence="2">
    <location>
        <begin position="53"/>
        <end position="195"/>
    </location>
</feature>
<evidence type="ECO:0000256" key="1">
    <source>
        <dbReference type="ARBA" id="ARBA00022801"/>
    </source>
</evidence>
<dbReference type="GO" id="GO:0019693">
    <property type="term" value="P:ribose phosphate metabolic process"/>
    <property type="evidence" value="ECO:0007669"/>
    <property type="project" value="TreeGrafter"/>
</dbReference>